<gene>
    <name evidence="1" type="ORF">BJY01DRAFT_210445</name>
</gene>
<keyword evidence="2" id="KW-1185">Reference proteome</keyword>
<dbReference type="EMBL" id="JBFXLU010000042">
    <property type="protein sequence ID" value="KAL2849523.1"/>
    <property type="molecule type" value="Genomic_DNA"/>
</dbReference>
<evidence type="ECO:0000313" key="1">
    <source>
        <dbReference type="EMBL" id="KAL2849523.1"/>
    </source>
</evidence>
<dbReference type="Proteomes" id="UP001610446">
    <property type="component" value="Unassembled WGS sequence"/>
</dbReference>
<accession>A0ABR4KE54</accession>
<reference evidence="1 2" key="1">
    <citation type="submission" date="2024-07" db="EMBL/GenBank/DDBJ databases">
        <title>Section-level genome sequencing and comparative genomics of Aspergillus sections Usti and Cavernicolus.</title>
        <authorList>
            <consortium name="Lawrence Berkeley National Laboratory"/>
            <person name="Nybo J.L."/>
            <person name="Vesth T.C."/>
            <person name="Theobald S."/>
            <person name="Frisvad J.C."/>
            <person name="Larsen T.O."/>
            <person name="Kjaerboelling I."/>
            <person name="Rothschild-Mancinelli K."/>
            <person name="Lyhne E.K."/>
            <person name="Kogle M.E."/>
            <person name="Barry K."/>
            <person name="Clum A."/>
            <person name="Na H."/>
            <person name="Ledsgaard L."/>
            <person name="Lin J."/>
            <person name="Lipzen A."/>
            <person name="Kuo A."/>
            <person name="Riley R."/>
            <person name="Mondo S."/>
            <person name="Labutti K."/>
            <person name="Haridas S."/>
            <person name="Pangalinan J."/>
            <person name="Salamov A.A."/>
            <person name="Simmons B.A."/>
            <person name="Magnuson J.K."/>
            <person name="Chen J."/>
            <person name="Drula E."/>
            <person name="Henrissat B."/>
            <person name="Wiebenga A."/>
            <person name="Lubbers R.J."/>
            <person name="Gomes A.C."/>
            <person name="Makela M.R."/>
            <person name="Stajich J."/>
            <person name="Grigoriev I.V."/>
            <person name="Mortensen U.H."/>
            <person name="De Vries R.P."/>
            <person name="Baker S.E."/>
            <person name="Andersen M.R."/>
        </authorList>
    </citation>
    <scope>NUCLEOTIDE SEQUENCE [LARGE SCALE GENOMIC DNA]</scope>
    <source>
        <strain evidence="1 2">CBS 123904</strain>
    </source>
</reference>
<protein>
    <submittedName>
        <fullName evidence="1">Uncharacterized protein</fullName>
    </submittedName>
</protein>
<proteinExistence type="predicted"/>
<name>A0ABR4KE54_9EURO</name>
<evidence type="ECO:0000313" key="2">
    <source>
        <dbReference type="Proteomes" id="UP001610446"/>
    </source>
</evidence>
<sequence>MPTIDCCFKPQRYSLLWTPWLPACEIPCGGRLLSQGRKLLPYNPAHGVARLSPA</sequence>
<comment type="caution">
    <text evidence="1">The sequence shown here is derived from an EMBL/GenBank/DDBJ whole genome shotgun (WGS) entry which is preliminary data.</text>
</comment>
<organism evidence="1 2">
    <name type="scientific">Aspergillus pseudoustus</name>
    <dbReference type="NCBI Taxonomy" id="1810923"/>
    <lineage>
        <taxon>Eukaryota</taxon>
        <taxon>Fungi</taxon>
        <taxon>Dikarya</taxon>
        <taxon>Ascomycota</taxon>
        <taxon>Pezizomycotina</taxon>
        <taxon>Eurotiomycetes</taxon>
        <taxon>Eurotiomycetidae</taxon>
        <taxon>Eurotiales</taxon>
        <taxon>Aspergillaceae</taxon>
        <taxon>Aspergillus</taxon>
        <taxon>Aspergillus subgen. Nidulantes</taxon>
    </lineage>
</organism>